<evidence type="ECO:0000313" key="2">
    <source>
        <dbReference type="Proteomes" id="UP001234297"/>
    </source>
</evidence>
<keyword evidence="2" id="KW-1185">Reference proteome</keyword>
<organism evidence="1 2">
    <name type="scientific">Persea americana</name>
    <name type="common">Avocado</name>
    <dbReference type="NCBI Taxonomy" id="3435"/>
    <lineage>
        <taxon>Eukaryota</taxon>
        <taxon>Viridiplantae</taxon>
        <taxon>Streptophyta</taxon>
        <taxon>Embryophyta</taxon>
        <taxon>Tracheophyta</taxon>
        <taxon>Spermatophyta</taxon>
        <taxon>Magnoliopsida</taxon>
        <taxon>Magnoliidae</taxon>
        <taxon>Laurales</taxon>
        <taxon>Lauraceae</taxon>
        <taxon>Persea</taxon>
    </lineage>
</organism>
<sequence length="157" mass="18438">MLFTGFVQTATEEVGSSGDEDEAGKRKRTGSGVSVFGHRSFFPSSQRLRRRVRWKFPAERTRIGGGSAFASDLRFELRKSSSLDFRVCCSEYARMEVFAFDYECLERFLGFLLISFGALNRVSFRIFRWWKSWFWKVNAFSPSCKIWKSRYRHFCLV</sequence>
<comment type="caution">
    <text evidence="1">The sequence shown here is derived from an EMBL/GenBank/DDBJ whole genome shotgun (WGS) entry which is preliminary data.</text>
</comment>
<dbReference type="EMBL" id="CM056809">
    <property type="protein sequence ID" value="KAJ8647780.1"/>
    <property type="molecule type" value="Genomic_DNA"/>
</dbReference>
<proteinExistence type="predicted"/>
<accession>A0ACC2MQU6</accession>
<reference evidence="1 2" key="1">
    <citation type="journal article" date="2022" name="Hortic Res">
        <title>A haplotype resolved chromosomal level avocado genome allows analysis of novel avocado genes.</title>
        <authorList>
            <person name="Nath O."/>
            <person name="Fletcher S.J."/>
            <person name="Hayward A."/>
            <person name="Shaw L.M."/>
            <person name="Masouleh A.K."/>
            <person name="Furtado A."/>
            <person name="Henry R.J."/>
            <person name="Mitter N."/>
        </authorList>
    </citation>
    <scope>NUCLEOTIDE SEQUENCE [LARGE SCALE GENOMIC DNA]</scope>
    <source>
        <strain evidence="2">cv. Hass</strain>
    </source>
</reference>
<name>A0ACC2MQU6_PERAE</name>
<protein>
    <submittedName>
        <fullName evidence="1">Uncharacterized protein</fullName>
    </submittedName>
</protein>
<dbReference type="Proteomes" id="UP001234297">
    <property type="component" value="Chromosome 1"/>
</dbReference>
<gene>
    <name evidence="1" type="ORF">MRB53_000803</name>
</gene>
<evidence type="ECO:0000313" key="1">
    <source>
        <dbReference type="EMBL" id="KAJ8647780.1"/>
    </source>
</evidence>